<dbReference type="AlphaFoldDB" id="A0A193QJB7"/>
<dbReference type="EMBL" id="LN854557">
    <property type="protein sequence ID" value="CRL45272.1"/>
    <property type="molecule type" value="Genomic_DNA"/>
</dbReference>
<name>A0A193QJB7_SODGM</name>
<organism evidence="1 2">
    <name type="scientific">Sodalis glossinidius (strain morsitans)</name>
    <dbReference type="NCBI Taxonomy" id="343509"/>
    <lineage>
        <taxon>Bacteria</taxon>
        <taxon>Pseudomonadati</taxon>
        <taxon>Pseudomonadota</taxon>
        <taxon>Gammaproteobacteria</taxon>
        <taxon>Enterobacterales</taxon>
        <taxon>Bruguierivoracaceae</taxon>
        <taxon>Sodalis</taxon>
    </lineage>
</organism>
<gene>
    <name evidence="1" type="ORF">SGGMMB4_02886</name>
</gene>
<protein>
    <submittedName>
        <fullName evidence="1">Uncharacterized protein</fullName>
    </submittedName>
</protein>
<evidence type="ECO:0000313" key="1">
    <source>
        <dbReference type="EMBL" id="CRL45272.1"/>
    </source>
</evidence>
<sequence>MAANLHEAQCRIGELANDNSDLRARLASYPADWQEDSSLMIWFPLTANELFNLRAKYYEFELENEDLRARLSE</sequence>
<evidence type="ECO:0000313" key="2">
    <source>
        <dbReference type="Proteomes" id="UP000245838"/>
    </source>
</evidence>
<reference evidence="1 2" key="1">
    <citation type="submission" date="2015-05" db="EMBL/GenBank/DDBJ databases">
        <authorList>
            <person name="Goodhead I."/>
        </authorList>
    </citation>
    <scope>NUCLEOTIDE SEQUENCE [LARGE SCALE GENOMIC DNA]</scope>
    <source>
        <strain evidence="2">morsitans</strain>
    </source>
</reference>
<proteinExistence type="predicted"/>
<dbReference type="Proteomes" id="UP000245838">
    <property type="component" value="Chromosome sggmmb4_Chromosome"/>
</dbReference>
<accession>A0A193QJB7</accession>